<dbReference type="GO" id="GO:0016787">
    <property type="term" value="F:hydrolase activity"/>
    <property type="evidence" value="ECO:0007669"/>
    <property type="project" value="UniProtKB-KW"/>
</dbReference>
<dbReference type="Gene3D" id="3.40.50.1820">
    <property type="entry name" value="alpha/beta hydrolase"/>
    <property type="match status" value="2"/>
</dbReference>
<feature type="signal peptide" evidence="3">
    <location>
        <begin position="1"/>
        <end position="21"/>
    </location>
</feature>
<dbReference type="Pfam" id="PF00135">
    <property type="entry name" value="COesterase"/>
    <property type="match status" value="2"/>
</dbReference>
<proteinExistence type="inferred from homology"/>
<protein>
    <recommendedName>
        <fullName evidence="3">Carboxylic ester hydrolase</fullName>
        <ecNumber evidence="3">3.1.1.-</ecNumber>
    </recommendedName>
</protein>
<dbReference type="PANTHER" id="PTHR11559">
    <property type="entry name" value="CARBOXYLESTERASE"/>
    <property type="match status" value="1"/>
</dbReference>
<dbReference type="InterPro" id="IPR029058">
    <property type="entry name" value="AB_hydrolase_fold"/>
</dbReference>
<sequence>MKKIFPFLALAAACVAAPTLAEDTDVTIETGALKGTDEAGVLSWKGIPFAAAPVGELRWRDPQPAAKWQGTRSASAYGNDCMQVPFGGDAAPLGTPPNEDCLYANVWRPAKASRKLPVVFWIYGGGFVNGGASPPTYSGAELARQGVLFVSANYRVGRFGTFAHPALTAADEDHGLLGNYGYIDQLAALKWVQRNIAAFGGDPDNVTIIGESAGGMSVHTLVTSPMAKGLFERAVVMSGGDGGGMGGATLASTEEIGDTFAQKFGIAKDDPQALAKLRALSAEQVTDGLSMMQMFTAKGPRTFASPFSDGKLAVNAGQAYASGDFVHVPIMIGATSGDMGGKTGMMIAGARNIEGVIAGKGVPVYAYRFSYVAENPPPAPAGMPPQEGAGHASDIPFFFDTQAIKYENRTTPRDNAMGKTISAYIVNFAKTGNPNGASLPEWPQYSRAKDEIMDFATDGKARPGRDTWGAELDTAK</sequence>
<dbReference type="SUPFAM" id="SSF53474">
    <property type="entry name" value="alpha/beta-Hydrolases"/>
    <property type="match status" value="1"/>
</dbReference>
<dbReference type="InterPro" id="IPR050309">
    <property type="entry name" value="Type-B_Carboxylest/Lipase"/>
</dbReference>
<organism evidence="5 6">
    <name type="scientific">Candidatus Andeanibacterium colombiense</name>
    <dbReference type="NCBI Taxonomy" id="3121345"/>
    <lineage>
        <taxon>Bacteria</taxon>
        <taxon>Pseudomonadati</taxon>
        <taxon>Pseudomonadota</taxon>
        <taxon>Alphaproteobacteria</taxon>
        <taxon>Sphingomonadales</taxon>
        <taxon>Sphingomonadaceae</taxon>
        <taxon>Candidatus Andeanibacterium</taxon>
    </lineage>
</organism>
<feature type="chain" id="PRO_5042315128" description="Carboxylic ester hydrolase" evidence="3">
    <location>
        <begin position="22"/>
        <end position="476"/>
    </location>
</feature>
<evidence type="ECO:0000256" key="2">
    <source>
        <dbReference type="ARBA" id="ARBA00022801"/>
    </source>
</evidence>
<dbReference type="InterPro" id="IPR019826">
    <property type="entry name" value="Carboxylesterase_B_AS"/>
</dbReference>
<dbReference type="EC" id="3.1.1.-" evidence="3"/>
<evidence type="ECO:0000256" key="3">
    <source>
        <dbReference type="RuleBase" id="RU361235"/>
    </source>
</evidence>
<dbReference type="Proteomes" id="UP001218362">
    <property type="component" value="Chromosome"/>
</dbReference>
<evidence type="ECO:0000259" key="4">
    <source>
        <dbReference type="Pfam" id="PF00135"/>
    </source>
</evidence>
<dbReference type="KEGG" id="acob:P0Y56_05900"/>
<name>A0AAJ6BQK3_9SPHN</name>
<keyword evidence="2 3" id="KW-0378">Hydrolase</keyword>
<feature type="domain" description="Carboxylesterase type B" evidence="4">
    <location>
        <begin position="349"/>
        <end position="460"/>
    </location>
</feature>
<reference evidence="5" key="1">
    <citation type="submission" date="2023-03" db="EMBL/GenBank/DDBJ databases">
        <title>Andean soil-derived lignocellulolytic bacterial consortium as a source of novel taxa and putative plastic-active enzymes.</title>
        <authorList>
            <person name="Diaz-Garcia L."/>
            <person name="Chuvochina M."/>
            <person name="Feuerriegel G."/>
            <person name="Bunk B."/>
            <person name="Sproer C."/>
            <person name="Streit W.R."/>
            <person name="Rodriguez L.M."/>
            <person name="Overmann J."/>
            <person name="Jimenez D.J."/>
        </authorList>
    </citation>
    <scope>NUCLEOTIDE SEQUENCE</scope>
    <source>
        <strain evidence="5">MAG 26</strain>
    </source>
</reference>
<dbReference type="InterPro" id="IPR002018">
    <property type="entry name" value="CarbesteraseB"/>
</dbReference>
<evidence type="ECO:0000313" key="6">
    <source>
        <dbReference type="Proteomes" id="UP001218362"/>
    </source>
</evidence>
<keyword evidence="3" id="KW-0732">Signal</keyword>
<comment type="similarity">
    <text evidence="1 3">Belongs to the type-B carboxylesterase/lipase family.</text>
</comment>
<evidence type="ECO:0000313" key="5">
    <source>
        <dbReference type="EMBL" id="WEK47828.1"/>
    </source>
</evidence>
<dbReference type="AlphaFoldDB" id="A0AAJ6BQK3"/>
<evidence type="ECO:0000256" key="1">
    <source>
        <dbReference type="ARBA" id="ARBA00005964"/>
    </source>
</evidence>
<dbReference type="PROSITE" id="PS00122">
    <property type="entry name" value="CARBOXYLESTERASE_B_1"/>
    <property type="match status" value="1"/>
</dbReference>
<feature type="domain" description="Carboxylesterase type B" evidence="4">
    <location>
        <begin position="23"/>
        <end position="340"/>
    </location>
</feature>
<dbReference type="EMBL" id="CP119316">
    <property type="protein sequence ID" value="WEK47828.1"/>
    <property type="molecule type" value="Genomic_DNA"/>
</dbReference>
<accession>A0AAJ6BQK3</accession>
<gene>
    <name evidence="5" type="ORF">P0Y56_05900</name>
</gene>